<comment type="caution">
    <text evidence="2">The sequence shown here is derived from an EMBL/GenBank/DDBJ whole genome shotgun (WGS) entry which is preliminary data.</text>
</comment>
<dbReference type="AlphaFoldDB" id="A0A2A2LXX4"/>
<evidence type="ECO:0000313" key="3">
    <source>
        <dbReference type="Proteomes" id="UP000218231"/>
    </source>
</evidence>
<dbReference type="Proteomes" id="UP000218231">
    <property type="component" value="Unassembled WGS sequence"/>
</dbReference>
<feature type="domain" description="DUF7596" evidence="1">
    <location>
        <begin position="27"/>
        <end position="184"/>
    </location>
</feature>
<keyword evidence="3" id="KW-1185">Reference proteome</keyword>
<proteinExistence type="predicted"/>
<reference evidence="2 3" key="1">
    <citation type="journal article" date="2017" name="Curr. Biol.">
        <title>Genome architecture and evolution of a unichromosomal asexual nematode.</title>
        <authorList>
            <person name="Fradin H."/>
            <person name="Zegar C."/>
            <person name="Gutwein M."/>
            <person name="Lucas J."/>
            <person name="Kovtun M."/>
            <person name="Corcoran D."/>
            <person name="Baugh L.R."/>
            <person name="Kiontke K."/>
            <person name="Gunsalus K."/>
            <person name="Fitch D.H."/>
            <person name="Piano F."/>
        </authorList>
    </citation>
    <scope>NUCLEOTIDE SEQUENCE [LARGE SCALE GENOMIC DNA]</scope>
    <source>
        <strain evidence="2">PF1309</strain>
    </source>
</reference>
<protein>
    <recommendedName>
        <fullName evidence="1">DUF7596 domain-containing protein</fullName>
    </recommendedName>
</protein>
<evidence type="ECO:0000313" key="2">
    <source>
        <dbReference type="EMBL" id="PAV91096.1"/>
    </source>
</evidence>
<evidence type="ECO:0000259" key="1">
    <source>
        <dbReference type="Pfam" id="PF24524"/>
    </source>
</evidence>
<gene>
    <name evidence="2" type="ORF">WR25_02799</name>
</gene>
<accession>A0A2A2LXX4</accession>
<dbReference type="STRING" id="2018661.A0A2A2LXX4"/>
<sequence length="351" mass="39067">MLKVGNIEILAKRSLAGQILDDSLLPINNNPAFIKSSFCLSVTIVQIDGVTPVAFGTITKQGNKQAYCMIDEADSQYDGLVVTVEEMPSQDDGQIILKIKTTAKPKDFSGERLFTQAFDSRDGERSLQQTILDTLVEKSIGMQECVNSTDPGLNKNITIDISASDDKTLNARLAKIRDDCGFIVTDRYQFQCVQIDRHSLIALEEKPDEDVTFERLNKDNKMALIDDYLTEIYRLVNKEMFAALCDTNGVDVILAMQGDIPCGAVLTFKHRILACYAEKEWIAGCLLAQAAHMMPNIFVTLFIQKDSSELVKRIVKGAASIQPVCRMHTVKNIPNIKWSQVFCPNLGLSIF</sequence>
<name>A0A2A2LXX4_9BILA</name>
<dbReference type="OrthoDB" id="5801741at2759"/>
<dbReference type="Pfam" id="PF24524">
    <property type="entry name" value="DUF7596"/>
    <property type="match status" value="1"/>
</dbReference>
<dbReference type="EMBL" id="LIAE01006336">
    <property type="protein sequence ID" value="PAV91096.1"/>
    <property type="molecule type" value="Genomic_DNA"/>
</dbReference>
<organism evidence="2 3">
    <name type="scientific">Diploscapter pachys</name>
    <dbReference type="NCBI Taxonomy" id="2018661"/>
    <lineage>
        <taxon>Eukaryota</taxon>
        <taxon>Metazoa</taxon>
        <taxon>Ecdysozoa</taxon>
        <taxon>Nematoda</taxon>
        <taxon>Chromadorea</taxon>
        <taxon>Rhabditida</taxon>
        <taxon>Rhabditina</taxon>
        <taxon>Rhabditomorpha</taxon>
        <taxon>Rhabditoidea</taxon>
        <taxon>Rhabditidae</taxon>
        <taxon>Diploscapter</taxon>
    </lineage>
</organism>
<dbReference type="InterPro" id="IPR056017">
    <property type="entry name" value="DUF7596"/>
</dbReference>